<gene>
    <name evidence="2" type="ordered locus">Rcas_1446</name>
</gene>
<dbReference type="HOGENOM" id="CLU_082760_4_0_0"/>
<dbReference type="Proteomes" id="UP000000263">
    <property type="component" value="Chromosome"/>
</dbReference>
<dbReference type="NCBIfam" id="TIGR01926">
    <property type="entry name" value="peroxid_rel"/>
    <property type="match status" value="1"/>
</dbReference>
<dbReference type="InterPro" id="IPR003779">
    <property type="entry name" value="CMD-like"/>
</dbReference>
<dbReference type="NCBIfam" id="TIGR00778">
    <property type="entry name" value="ahpD_dom"/>
    <property type="match status" value="1"/>
</dbReference>
<dbReference type="InterPro" id="IPR004675">
    <property type="entry name" value="AhpD_core"/>
</dbReference>
<feature type="domain" description="Carboxymuconolactone decarboxylase-like" evidence="1">
    <location>
        <begin position="92"/>
        <end position="175"/>
    </location>
</feature>
<dbReference type="EMBL" id="CP000804">
    <property type="protein sequence ID" value="ABU57541.1"/>
    <property type="molecule type" value="Genomic_DNA"/>
</dbReference>
<reference evidence="2 3" key="1">
    <citation type="submission" date="2007-08" db="EMBL/GenBank/DDBJ databases">
        <title>Complete sequence of Roseiflexus castenholzii DSM 13941.</title>
        <authorList>
            <consortium name="US DOE Joint Genome Institute"/>
            <person name="Copeland A."/>
            <person name="Lucas S."/>
            <person name="Lapidus A."/>
            <person name="Barry K."/>
            <person name="Glavina del Rio T."/>
            <person name="Dalin E."/>
            <person name="Tice H."/>
            <person name="Pitluck S."/>
            <person name="Thompson L.S."/>
            <person name="Brettin T."/>
            <person name="Bruce D."/>
            <person name="Detter J.C."/>
            <person name="Han C."/>
            <person name="Tapia R."/>
            <person name="Schmutz J."/>
            <person name="Larimer F."/>
            <person name="Land M."/>
            <person name="Hauser L."/>
            <person name="Kyrpides N."/>
            <person name="Mikhailova N."/>
            <person name="Bryant D.A."/>
            <person name="Hanada S."/>
            <person name="Tsukatani Y."/>
            <person name="Richardson P."/>
        </authorList>
    </citation>
    <scope>NUCLEOTIDE SEQUENCE [LARGE SCALE GENOMIC DNA]</scope>
    <source>
        <strain evidence="3">DSM 13941 / HLO8</strain>
    </source>
</reference>
<organism evidence="2 3">
    <name type="scientific">Roseiflexus castenholzii (strain DSM 13941 / HLO8)</name>
    <dbReference type="NCBI Taxonomy" id="383372"/>
    <lineage>
        <taxon>Bacteria</taxon>
        <taxon>Bacillati</taxon>
        <taxon>Chloroflexota</taxon>
        <taxon>Chloroflexia</taxon>
        <taxon>Chloroflexales</taxon>
        <taxon>Roseiflexineae</taxon>
        <taxon>Roseiflexaceae</taxon>
        <taxon>Roseiflexus</taxon>
    </lineage>
</organism>
<dbReference type="Gene3D" id="1.20.5.810">
    <property type="entry name" value="AhpD-like"/>
    <property type="match status" value="1"/>
</dbReference>
<sequence>MSRRSVFLTPLCAVRQAYNERATHRYDAPMPVWFHSALPREVCMDAPEHPISRFPLPVRIDELPPDIRKRIEQVAVKSGFVPNIFLALAHRPDEFRAFFAYHDALMNRPSNLSQAEKEMIVVATSAVNDCLYCVIAHGAILRIRSKNPRLAEQIAANYRRAEITPRQRAMLDYAQKVAVDSARISDDDWQPLYQHGFTQEDIWEIGAIAAFFAMSNRLANMSALRPNDEFYGMGR</sequence>
<evidence type="ECO:0000313" key="2">
    <source>
        <dbReference type="EMBL" id="ABU57541.1"/>
    </source>
</evidence>
<dbReference type="InterPro" id="IPR029032">
    <property type="entry name" value="AhpD-like"/>
</dbReference>
<dbReference type="PANTHER" id="PTHR35446">
    <property type="entry name" value="SI:CH211-175M2.5"/>
    <property type="match status" value="1"/>
</dbReference>
<dbReference type="KEGG" id="rca:Rcas_1446"/>
<dbReference type="InterPro" id="IPR010195">
    <property type="entry name" value="Uncharacterised_peroxidase-rel"/>
</dbReference>
<dbReference type="STRING" id="383372.Rcas_1446"/>
<keyword evidence="3" id="KW-1185">Reference proteome</keyword>
<proteinExistence type="predicted"/>
<name>A7NJ75_ROSCS</name>
<protein>
    <submittedName>
        <fullName evidence="2">Uncharacterized peroxidase-related enzyme</fullName>
    </submittedName>
</protein>
<evidence type="ECO:0000259" key="1">
    <source>
        <dbReference type="Pfam" id="PF02627"/>
    </source>
</evidence>
<dbReference type="SUPFAM" id="SSF69118">
    <property type="entry name" value="AhpD-like"/>
    <property type="match status" value="1"/>
</dbReference>
<keyword evidence="2" id="KW-0575">Peroxidase</keyword>
<accession>A7NJ75</accession>
<dbReference type="GO" id="GO:0051920">
    <property type="term" value="F:peroxiredoxin activity"/>
    <property type="evidence" value="ECO:0007669"/>
    <property type="project" value="InterPro"/>
</dbReference>
<dbReference type="Gene3D" id="1.20.1290.10">
    <property type="entry name" value="AhpD-like"/>
    <property type="match status" value="1"/>
</dbReference>
<dbReference type="Pfam" id="PF02627">
    <property type="entry name" value="CMD"/>
    <property type="match status" value="1"/>
</dbReference>
<dbReference type="PANTHER" id="PTHR35446:SF2">
    <property type="entry name" value="CARBOXYMUCONOLACTONE DECARBOXYLASE-LIKE DOMAIN-CONTAINING PROTEIN"/>
    <property type="match status" value="1"/>
</dbReference>
<dbReference type="eggNOG" id="COG2128">
    <property type="taxonomic scope" value="Bacteria"/>
</dbReference>
<dbReference type="AlphaFoldDB" id="A7NJ75"/>
<keyword evidence="2" id="KW-0560">Oxidoreductase</keyword>
<evidence type="ECO:0000313" key="3">
    <source>
        <dbReference type="Proteomes" id="UP000000263"/>
    </source>
</evidence>